<dbReference type="OrthoDB" id="2378832at2759"/>
<keyword evidence="3" id="KW-1185">Reference proteome</keyword>
<evidence type="ECO:0000313" key="2">
    <source>
        <dbReference type="EMBL" id="KAG2174326.1"/>
    </source>
</evidence>
<sequence>MKLNGYIFFAVALTAMSTAVGELSVSMLHERVTTCGVLILSRWIVSEDVSGWSTGQLKQWLDDHKITYNKDNDRTTYQELVQQYRESAAKNLDFYGQKIDFITNELQNKLYGTKETSETNVDYIISEIRRYLRSAELQGELTWEQAQGALNKAKKDVFKQKAANNEQWNSIVNNVNLSFQRQNFFQRFFARDTASNAWFDQVRKHLEQQRDLSAENVNYVTSLVRERVNSITDWKQDKASQDKTWFQKLKQDLEKNSSMTQEQIAAVLGSVENDYNSYKAFAIDYANGVYENTQAFVERVKEKLQETGTYTQAKVNEVIEDVQTRFQDFHWFWQKEEEPKTYLEQVREDLLARKDAGVDQVNSIMGIVSGTFDEYVSTVSNYINPTPTDITGHVKSAASSISSQFSSASSSRSKAAEWASTKSAASSAVSSASAAAASATDAAAASASSVVNNVYDTYAQATDGAYQWHAQKQSDFSNFIKQTERQMFETKGYTQAQIDWLKNYLNQNFHDKKSVTEKNINDATETIRDYFAASKPDNKQEDAKLVDSIRSQLESWKQKIYQKDEL</sequence>
<feature type="signal peptide" evidence="1">
    <location>
        <begin position="1"/>
        <end position="19"/>
    </location>
</feature>
<keyword evidence="1" id="KW-0732">Signal</keyword>
<dbReference type="EMBL" id="JAEPQZ010000013">
    <property type="protein sequence ID" value="KAG2174326.1"/>
    <property type="molecule type" value="Genomic_DNA"/>
</dbReference>
<reference evidence="2" key="1">
    <citation type="submission" date="2020-12" db="EMBL/GenBank/DDBJ databases">
        <title>Metabolic potential, ecology and presence of endohyphal bacteria is reflected in genomic diversity of Mucoromycotina.</title>
        <authorList>
            <person name="Muszewska A."/>
            <person name="Okrasinska A."/>
            <person name="Steczkiewicz K."/>
            <person name="Drgas O."/>
            <person name="Orlowska M."/>
            <person name="Perlinska-Lenart U."/>
            <person name="Aleksandrzak-Piekarczyk T."/>
            <person name="Szatraj K."/>
            <person name="Zielenkiewicz U."/>
            <person name="Pilsyk S."/>
            <person name="Malc E."/>
            <person name="Mieczkowski P."/>
            <person name="Kruszewska J.S."/>
            <person name="Biernat P."/>
            <person name="Pawlowska J."/>
        </authorList>
    </citation>
    <scope>NUCLEOTIDE SEQUENCE</scope>
    <source>
        <strain evidence="2">WA0000067209</strain>
    </source>
</reference>
<evidence type="ECO:0000256" key="1">
    <source>
        <dbReference type="SAM" id="SignalP"/>
    </source>
</evidence>
<accession>A0A8H7PI36</accession>
<feature type="chain" id="PRO_5034214482" evidence="1">
    <location>
        <begin position="20"/>
        <end position="566"/>
    </location>
</feature>
<evidence type="ECO:0000313" key="3">
    <source>
        <dbReference type="Proteomes" id="UP000654370"/>
    </source>
</evidence>
<dbReference type="Proteomes" id="UP000654370">
    <property type="component" value="Unassembled WGS sequence"/>
</dbReference>
<gene>
    <name evidence="2" type="ORF">INT43_004349</name>
</gene>
<dbReference type="AlphaFoldDB" id="A0A8H7PI36"/>
<comment type="caution">
    <text evidence="2">The sequence shown here is derived from an EMBL/GenBank/DDBJ whole genome shotgun (WGS) entry which is preliminary data.</text>
</comment>
<proteinExistence type="predicted"/>
<organism evidence="2 3">
    <name type="scientific">Mortierella isabellina</name>
    <name type="common">Filamentous fungus</name>
    <name type="synonym">Umbelopsis isabellina</name>
    <dbReference type="NCBI Taxonomy" id="91625"/>
    <lineage>
        <taxon>Eukaryota</taxon>
        <taxon>Fungi</taxon>
        <taxon>Fungi incertae sedis</taxon>
        <taxon>Mucoromycota</taxon>
        <taxon>Mucoromycotina</taxon>
        <taxon>Umbelopsidomycetes</taxon>
        <taxon>Umbelopsidales</taxon>
        <taxon>Umbelopsidaceae</taxon>
        <taxon>Umbelopsis</taxon>
    </lineage>
</organism>
<protein>
    <submittedName>
        <fullName evidence="2">Uncharacterized protein</fullName>
    </submittedName>
</protein>
<dbReference type="SUPFAM" id="SSF58113">
    <property type="entry name" value="Apolipoprotein A-I"/>
    <property type="match status" value="1"/>
</dbReference>
<name>A0A8H7PI36_MORIS</name>